<dbReference type="InterPro" id="IPR001623">
    <property type="entry name" value="DnaJ_domain"/>
</dbReference>
<dbReference type="SUPFAM" id="SSF46565">
    <property type="entry name" value="Chaperone J-domain"/>
    <property type="match status" value="1"/>
</dbReference>
<evidence type="ECO:0000256" key="1">
    <source>
        <dbReference type="SAM" id="MobiDB-lite"/>
    </source>
</evidence>
<proteinExistence type="predicted"/>
<feature type="compositionally biased region" description="Polar residues" evidence="1">
    <location>
        <begin position="231"/>
        <end position="242"/>
    </location>
</feature>
<dbReference type="PROSITE" id="PS00636">
    <property type="entry name" value="DNAJ_1"/>
    <property type="match status" value="1"/>
</dbReference>
<evidence type="ECO:0000259" key="2">
    <source>
        <dbReference type="PROSITE" id="PS50076"/>
    </source>
</evidence>
<protein>
    <recommendedName>
        <fullName evidence="2">J domain-containing protein</fullName>
    </recommendedName>
</protein>
<dbReference type="Pfam" id="PF11926">
    <property type="entry name" value="DUF3444"/>
    <property type="match status" value="1"/>
</dbReference>
<dbReference type="InterPro" id="IPR018253">
    <property type="entry name" value="DnaJ_domain_CS"/>
</dbReference>
<accession>A0AAE1ISR0</accession>
<feature type="compositionally biased region" description="Pro residues" evidence="1">
    <location>
        <begin position="150"/>
        <end position="159"/>
    </location>
</feature>
<dbReference type="Pfam" id="PF00226">
    <property type="entry name" value="DnaJ"/>
    <property type="match status" value="1"/>
</dbReference>
<feature type="domain" description="J" evidence="2">
    <location>
        <begin position="66"/>
        <end position="130"/>
    </location>
</feature>
<feature type="compositionally biased region" description="Polar residues" evidence="1">
    <location>
        <begin position="205"/>
        <end position="214"/>
    </location>
</feature>
<dbReference type="Gene3D" id="1.10.287.110">
    <property type="entry name" value="DnaJ domain"/>
    <property type="match status" value="1"/>
</dbReference>
<evidence type="ECO:0000313" key="4">
    <source>
        <dbReference type="Proteomes" id="UP001293593"/>
    </source>
</evidence>
<reference evidence="3" key="1">
    <citation type="submission" date="2023-10" db="EMBL/GenBank/DDBJ databases">
        <title>Chromosome-level genome of the transformable northern wattle, Acacia crassicarpa.</title>
        <authorList>
            <person name="Massaro I."/>
            <person name="Sinha N.R."/>
            <person name="Poethig S."/>
            <person name="Leichty A.R."/>
        </authorList>
    </citation>
    <scope>NUCLEOTIDE SEQUENCE</scope>
    <source>
        <strain evidence="3">Acra3RX</strain>
        <tissue evidence="3">Leaf</tissue>
    </source>
</reference>
<feature type="region of interest" description="Disordered" evidence="1">
    <location>
        <begin position="578"/>
        <end position="598"/>
    </location>
</feature>
<dbReference type="InterPro" id="IPR024593">
    <property type="entry name" value="DUF3444"/>
</dbReference>
<feature type="compositionally biased region" description="Basic and acidic residues" evidence="1">
    <location>
        <begin position="578"/>
        <end position="596"/>
    </location>
</feature>
<keyword evidence="4" id="KW-1185">Reference proteome</keyword>
<dbReference type="SMART" id="SM00271">
    <property type="entry name" value="DnaJ"/>
    <property type="match status" value="1"/>
</dbReference>
<feature type="compositionally biased region" description="Basic residues" evidence="1">
    <location>
        <begin position="215"/>
        <end position="230"/>
    </location>
</feature>
<organism evidence="3 4">
    <name type="scientific">Acacia crassicarpa</name>
    <name type="common">northern wattle</name>
    <dbReference type="NCBI Taxonomy" id="499986"/>
    <lineage>
        <taxon>Eukaryota</taxon>
        <taxon>Viridiplantae</taxon>
        <taxon>Streptophyta</taxon>
        <taxon>Embryophyta</taxon>
        <taxon>Tracheophyta</taxon>
        <taxon>Spermatophyta</taxon>
        <taxon>Magnoliopsida</taxon>
        <taxon>eudicotyledons</taxon>
        <taxon>Gunneridae</taxon>
        <taxon>Pentapetalae</taxon>
        <taxon>rosids</taxon>
        <taxon>fabids</taxon>
        <taxon>Fabales</taxon>
        <taxon>Fabaceae</taxon>
        <taxon>Caesalpinioideae</taxon>
        <taxon>mimosoid clade</taxon>
        <taxon>Acacieae</taxon>
        <taxon>Acacia</taxon>
    </lineage>
</organism>
<dbReference type="Proteomes" id="UP001293593">
    <property type="component" value="Unassembled WGS sequence"/>
</dbReference>
<dbReference type="PROSITE" id="PS50076">
    <property type="entry name" value="DNAJ_2"/>
    <property type="match status" value="1"/>
</dbReference>
<comment type="caution">
    <text evidence="3">The sequence shown here is derived from an EMBL/GenBank/DDBJ whole genome shotgun (WGS) entry which is preliminary data.</text>
</comment>
<evidence type="ECO:0000313" key="3">
    <source>
        <dbReference type="EMBL" id="KAK4256941.1"/>
    </source>
</evidence>
<dbReference type="PANTHER" id="PTHR44137:SF51">
    <property type="entry name" value="MOLECULAR CHAPERONE HSP40_DNAJ FAMILY PROTEIN"/>
    <property type="match status" value="1"/>
</dbReference>
<feature type="compositionally biased region" description="Basic and acidic residues" evidence="1">
    <location>
        <begin position="243"/>
        <end position="256"/>
    </location>
</feature>
<name>A0AAE1ISR0_9FABA</name>
<dbReference type="EMBL" id="JAWXYG010000012">
    <property type="protein sequence ID" value="KAK4256941.1"/>
    <property type="molecule type" value="Genomic_DNA"/>
</dbReference>
<feature type="compositionally biased region" description="Basic and acidic residues" evidence="1">
    <location>
        <begin position="137"/>
        <end position="146"/>
    </location>
</feature>
<dbReference type="InterPro" id="IPR036869">
    <property type="entry name" value="J_dom_sf"/>
</dbReference>
<sequence length="626" mass="71618">MECKEEDAKKAKELAEKKILEMDAIGAKMLALKAQDLCPNLGGLPQLLATIEVYVSAEKRINGEVDWHRVLGVDPMADDETIRSCYKKQALTLHPDKNKSIGADGAFSLISQAWNLLSNKAKKIFYDKKCKHGFDSAKWKDRDPRSSAHPNPPHIPPVTPKHTFWTMCPSCRVYLEYALAYVNWSLVCPSCNTRYIGLEVPNPSIHRNTPSTSKGRMKKTPAKHSSKRQYRSGSNDIRVSSENLKRGHEDKAPPVMMEEPRFGKNQAVKTTDADSTFQSSCFGYDSVPKRDKAKKKRHLDKCREDNDRKEMSVPDPDFHDFDNGRTEKAFGENQVWAVYDDDDGMPRYYVLIHDVISLKPFKMKISWLNSKSNDELAPIKWIGSGFPKTSGDFRIGKHELNGSVNSFSHRVKWERGLRGVINIYPKKGDVWALYRNWSPDWNELTPDEIIHKYDMVEVLDDYNEEQGVDVALLVKVAGFKAVFRRHVDPRNIWNIPRAEMFRLSHQVPSYLLTGRESVNAPRGCLELDPAALPMELLQVLTEEQELGTGMKIEKSSEDTMEPGQNSKENEEVKTFQIEKEKDSVEDISREAVPEAMKKKRNMTRNLIVYKRRRMGENRGVTRQVVC</sequence>
<dbReference type="AlphaFoldDB" id="A0AAE1ISR0"/>
<dbReference type="PANTHER" id="PTHR44137">
    <property type="entry name" value="BNAC03G44070D PROTEIN"/>
    <property type="match status" value="1"/>
</dbReference>
<feature type="region of interest" description="Disordered" evidence="1">
    <location>
        <begin position="554"/>
        <end position="573"/>
    </location>
</feature>
<dbReference type="CDD" id="cd06257">
    <property type="entry name" value="DnaJ"/>
    <property type="match status" value="1"/>
</dbReference>
<feature type="region of interest" description="Disordered" evidence="1">
    <location>
        <begin position="202"/>
        <end position="256"/>
    </location>
</feature>
<feature type="region of interest" description="Disordered" evidence="1">
    <location>
        <begin position="137"/>
        <end position="159"/>
    </location>
</feature>
<gene>
    <name evidence="3" type="ORF">QN277_006598</name>
</gene>
<dbReference type="PRINTS" id="PR00625">
    <property type="entry name" value="JDOMAIN"/>
</dbReference>